<dbReference type="GO" id="GO:0006352">
    <property type="term" value="P:DNA-templated transcription initiation"/>
    <property type="evidence" value="ECO:0007669"/>
    <property type="project" value="InterPro"/>
</dbReference>
<dbReference type="PANTHER" id="PTHR43133">
    <property type="entry name" value="RNA POLYMERASE ECF-TYPE SIGMA FACTO"/>
    <property type="match status" value="1"/>
</dbReference>
<dbReference type="GO" id="GO:0003677">
    <property type="term" value="F:DNA binding"/>
    <property type="evidence" value="ECO:0007669"/>
    <property type="project" value="InterPro"/>
</dbReference>
<keyword evidence="1" id="KW-0805">Transcription regulation</keyword>
<gene>
    <name evidence="6" type="ORF">KCG46_03645</name>
</gene>
<comment type="caution">
    <text evidence="6">The sequence shown here is derived from an EMBL/GenBank/DDBJ whole genome shotgun (WGS) entry which is preliminary data.</text>
</comment>
<organism evidence="6 7">
    <name type="scientific">Erythrobacter crassostreae</name>
    <dbReference type="NCBI Taxonomy" id="2828328"/>
    <lineage>
        <taxon>Bacteria</taxon>
        <taxon>Pseudomonadati</taxon>
        <taxon>Pseudomonadota</taxon>
        <taxon>Alphaproteobacteria</taxon>
        <taxon>Sphingomonadales</taxon>
        <taxon>Erythrobacteraceae</taxon>
        <taxon>Erythrobacter/Porphyrobacter group</taxon>
        <taxon>Erythrobacter</taxon>
    </lineage>
</organism>
<name>A0A9X1JK66_9SPHN</name>
<dbReference type="RefSeq" id="WP_218403963.1">
    <property type="nucleotide sequence ID" value="NZ_JAGSPC010000001.1"/>
</dbReference>
<dbReference type="EMBL" id="JAGSPC010000001">
    <property type="protein sequence ID" value="MBV7258670.1"/>
    <property type="molecule type" value="Genomic_DNA"/>
</dbReference>
<keyword evidence="7" id="KW-1185">Reference proteome</keyword>
<evidence type="ECO:0000259" key="5">
    <source>
        <dbReference type="Pfam" id="PF08281"/>
    </source>
</evidence>
<sequence length="156" mass="18106">MKRYDAPLRSYFSKRVNRYEDVDDLVQELYGRVWASKGARDIQNPDGYIFQAAANLLKERYRNRGTRDAAMSELPFFNAGNEVITPERILQGKDELRLLEQALAELPPRTRTVFLLHRFEGFKYREIADRIDVSVSSIEKHIAAAAHHIAARLDRK</sequence>
<evidence type="ECO:0000256" key="2">
    <source>
        <dbReference type="ARBA" id="ARBA00023082"/>
    </source>
</evidence>
<dbReference type="NCBIfam" id="TIGR02937">
    <property type="entry name" value="sigma70-ECF"/>
    <property type="match status" value="1"/>
</dbReference>
<feature type="domain" description="RNA polymerase sigma-70 region 2" evidence="4">
    <location>
        <begin position="2"/>
        <end position="65"/>
    </location>
</feature>
<evidence type="ECO:0000313" key="6">
    <source>
        <dbReference type="EMBL" id="MBV7258670.1"/>
    </source>
</evidence>
<dbReference type="Pfam" id="PF08281">
    <property type="entry name" value="Sigma70_r4_2"/>
    <property type="match status" value="1"/>
</dbReference>
<evidence type="ECO:0000256" key="3">
    <source>
        <dbReference type="ARBA" id="ARBA00023163"/>
    </source>
</evidence>
<evidence type="ECO:0000313" key="7">
    <source>
        <dbReference type="Proteomes" id="UP001138681"/>
    </source>
</evidence>
<dbReference type="InterPro" id="IPR014284">
    <property type="entry name" value="RNA_pol_sigma-70_dom"/>
</dbReference>
<feature type="domain" description="RNA polymerase sigma factor 70 region 4 type 2" evidence="5">
    <location>
        <begin position="97"/>
        <end position="145"/>
    </location>
</feature>
<accession>A0A9X1JK66</accession>
<evidence type="ECO:0000256" key="1">
    <source>
        <dbReference type="ARBA" id="ARBA00023015"/>
    </source>
</evidence>
<dbReference type="GO" id="GO:0016987">
    <property type="term" value="F:sigma factor activity"/>
    <property type="evidence" value="ECO:0007669"/>
    <property type="project" value="UniProtKB-KW"/>
</dbReference>
<dbReference type="InterPro" id="IPR013249">
    <property type="entry name" value="RNA_pol_sigma70_r4_t2"/>
</dbReference>
<evidence type="ECO:0000259" key="4">
    <source>
        <dbReference type="Pfam" id="PF04542"/>
    </source>
</evidence>
<dbReference type="Proteomes" id="UP001138681">
    <property type="component" value="Unassembled WGS sequence"/>
</dbReference>
<dbReference type="CDD" id="cd06171">
    <property type="entry name" value="Sigma70_r4"/>
    <property type="match status" value="1"/>
</dbReference>
<dbReference type="InterPro" id="IPR007627">
    <property type="entry name" value="RNA_pol_sigma70_r2"/>
</dbReference>
<dbReference type="AlphaFoldDB" id="A0A9X1JK66"/>
<keyword evidence="2" id="KW-0731">Sigma factor</keyword>
<reference evidence="6" key="1">
    <citation type="submission" date="2021-04" db="EMBL/GenBank/DDBJ databases">
        <authorList>
            <person name="Pira H."/>
            <person name="Risdian C."/>
            <person name="Wink J."/>
        </authorList>
    </citation>
    <scope>NUCLEOTIDE SEQUENCE</scope>
    <source>
        <strain evidence="6">WH158</strain>
    </source>
</reference>
<keyword evidence="3" id="KW-0804">Transcription</keyword>
<dbReference type="PANTHER" id="PTHR43133:SF63">
    <property type="entry name" value="RNA POLYMERASE SIGMA FACTOR FECI-RELATED"/>
    <property type="match status" value="1"/>
</dbReference>
<proteinExistence type="predicted"/>
<dbReference type="InterPro" id="IPR039425">
    <property type="entry name" value="RNA_pol_sigma-70-like"/>
</dbReference>
<protein>
    <submittedName>
        <fullName evidence="6">RNA polymerase sigma factor</fullName>
    </submittedName>
</protein>
<dbReference type="Pfam" id="PF04542">
    <property type="entry name" value="Sigma70_r2"/>
    <property type="match status" value="1"/>
</dbReference>